<keyword evidence="1" id="KW-1133">Transmembrane helix</keyword>
<evidence type="ECO:0000313" key="2">
    <source>
        <dbReference type="EMBL" id="GAA1537296.1"/>
    </source>
</evidence>
<dbReference type="Proteomes" id="UP001500842">
    <property type="component" value="Unassembled WGS sequence"/>
</dbReference>
<keyword evidence="1" id="KW-0812">Transmembrane</keyword>
<dbReference type="RefSeq" id="WP_141007221.1">
    <property type="nucleotide sequence ID" value="NZ_BAAAOR010000033.1"/>
</dbReference>
<evidence type="ECO:0000256" key="1">
    <source>
        <dbReference type="SAM" id="Phobius"/>
    </source>
</evidence>
<sequence>MAEEWRRYDAPQGAPYDGATYPAYDAGTERRRVRRRIGVLVAGAVVVLGGAGAGITALVMSAMGGDDDHTSTTTSHTLIQIGGSGDADLFTTDGTAAMAAALRAETGSTDVHEVVLYQGNAVLMVPGEDDAEVLLWDGEAMTSGGTVRSPRKPFDLTDLDGAVLAALCGTEPQSCTVVAGRPLPGSGGAWLTVAARDGVHLTDLAGKAV</sequence>
<gene>
    <name evidence="2" type="ORF">GCM10009788_44900</name>
</gene>
<reference evidence="2 3" key="1">
    <citation type="journal article" date="2019" name="Int. J. Syst. Evol. Microbiol.">
        <title>The Global Catalogue of Microorganisms (GCM) 10K type strain sequencing project: providing services to taxonomists for standard genome sequencing and annotation.</title>
        <authorList>
            <consortium name="The Broad Institute Genomics Platform"/>
            <consortium name="The Broad Institute Genome Sequencing Center for Infectious Disease"/>
            <person name="Wu L."/>
            <person name="Ma J."/>
        </authorList>
    </citation>
    <scope>NUCLEOTIDE SEQUENCE [LARGE SCALE GENOMIC DNA]</scope>
    <source>
        <strain evidence="2 3">JCM 14942</strain>
    </source>
</reference>
<organism evidence="2 3">
    <name type="scientific">Nocardioides humi</name>
    <dbReference type="NCBI Taxonomy" id="449461"/>
    <lineage>
        <taxon>Bacteria</taxon>
        <taxon>Bacillati</taxon>
        <taxon>Actinomycetota</taxon>
        <taxon>Actinomycetes</taxon>
        <taxon>Propionibacteriales</taxon>
        <taxon>Nocardioidaceae</taxon>
        <taxon>Nocardioides</taxon>
    </lineage>
</organism>
<feature type="transmembrane region" description="Helical" evidence="1">
    <location>
        <begin position="39"/>
        <end position="63"/>
    </location>
</feature>
<proteinExistence type="predicted"/>
<comment type="caution">
    <text evidence="2">The sequence shown here is derived from an EMBL/GenBank/DDBJ whole genome shotgun (WGS) entry which is preliminary data.</text>
</comment>
<dbReference type="EMBL" id="BAAAOR010000033">
    <property type="protein sequence ID" value="GAA1537296.1"/>
    <property type="molecule type" value="Genomic_DNA"/>
</dbReference>
<keyword evidence="3" id="KW-1185">Reference proteome</keyword>
<evidence type="ECO:0000313" key="3">
    <source>
        <dbReference type="Proteomes" id="UP001500842"/>
    </source>
</evidence>
<name>A0ABN2BDA8_9ACTN</name>
<protein>
    <submittedName>
        <fullName evidence="2">Uncharacterized protein</fullName>
    </submittedName>
</protein>
<accession>A0ABN2BDA8</accession>
<keyword evidence="1" id="KW-0472">Membrane</keyword>